<dbReference type="InterPro" id="IPR055156">
    <property type="entry name" value="HutF-like_N"/>
</dbReference>
<dbReference type="EMBL" id="VIFK01000077">
    <property type="protein sequence ID" value="TQE99260.1"/>
    <property type="molecule type" value="Genomic_DNA"/>
</dbReference>
<comment type="cofactor">
    <cofactor evidence="1">
        <name>Zn(2+)</name>
        <dbReference type="ChEBI" id="CHEBI:29105"/>
    </cofactor>
</comment>
<dbReference type="EC" id="3.5.3.13" evidence="7"/>
<dbReference type="InterPro" id="IPR006680">
    <property type="entry name" value="Amidohydro-rel"/>
</dbReference>
<name>A0A540VR69_9GAMM</name>
<dbReference type="InterPro" id="IPR010252">
    <property type="entry name" value="HutF"/>
</dbReference>
<dbReference type="Proteomes" id="UP000315400">
    <property type="component" value="Unassembled WGS sequence"/>
</dbReference>
<evidence type="ECO:0000313" key="7">
    <source>
        <dbReference type="EMBL" id="TQE99260.1"/>
    </source>
</evidence>
<evidence type="ECO:0000313" key="8">
    <source>
        <dbReference type="Proteomes" id="UP000315400"/>
    </source>
</evidence>
<evidence type="ECO:0000256" key="2">
    <source>
        <dbReference type="ARBA" id="ARBA00022723"/>
    </source>
</evidence>
<proteinExistence type="predicted"/>
<dbReference type="PANTHER" id="PTHR11271">
    <property type="entry name" value="GUANINE DEAMINASE"/>
    <property type="match status" value="1"/>
</dbReference>
<sequence>MASKHLWARQALLPTGWAHDVHIEIAPSGRIGAVMADVPQGQADAHDVLLPAPANLHSHGFQRAMAGLAENRGPDPHDNFWTWRQLMYRFLERLTPEDIEAIAAFVQMQMLEAGYACNVEFHYLHHAPDGTPYATLAETSARIAQAAQISGIGLTLLPVLYQYGGCDRRELGAGQLRFGNDLDRFGRLLEGAEAALEPLTDDTRLGVAPHSLRAVSPESLVECISLRPDAPLHMHLAEQQAEVEEVAAAWGARPVQWLLDNAAVDARWCLIHCTQMQPDETSALAATGAVAGLCPITEASLGDGIFDGVRWQAGGGAYGIGSDSNIRINLTEELRMLEHSQRLRDASRAAMAQPDRSTGRVLLEAAAAGGAQAAGRASGCIQSGLWADLIALDCQDVDLIGKSGDTMLDAWIFAARDRPVHATWSAGRQLVANGQHIAHDRITPRYIETLDRIKDAV</sequence>
<dbReference type="Gene3D" id="2.30.40.10">
    <property type="entry name" value="Urease, subunit C, domain 1"/>
    <property type="match status" value="1"/>
</dbReference>
<dbReference type="Pfam" id="PF22429">
    <property type="entry name" value="HutF_N"/>
    <property type="match status" value="1"/>
</dbReference>
<dbReference type="SUPFAM" id="SSF51338">
    <property type="entry name" value="Composite domain of metallo-dependent hydrolases"/>
    <property type="match status" value="1"/>
</dbReference>
<evidence type="ECO:0000256" key="4">
    <source>
        <dbReference type="ARBA" id="ARBA00022833"/>
    </source>
</evidence>
<dbReference type="GO" id="GO:0019239">
    <property type="term" value="F:deaminase activity"/>
    <property type="evidence" value="ECO:0007669"/>
    <property type="project" value="TreeGrafter"/>
</dbReference>
<dbReference type="NCBIfam" id="NF006684">
    <property type="entry name" value="PRK09229.1-5"/>
    <property type="match status" value="1"/>
</dbReference>
<feature type="domain" description="Amidohydrolase-related" evidence="5">
    <location>
        <begin position="49"/>
        <end position="429"/>
    </location>
</feature>
<dbReference type="Gene3D" id="3.20.20.140">
    <property type="entry name" value="Metal-dependent hydrolases"/>
    <property type="match status" value="1"/>
</dbReference>
<dbReference type="PANTHER" id="PTHR11271:SF48">
    <property type="entry name" value="AMIDOHYDROLASE-RELATED DOMAIN-CONTAINING PROTEIN"/>
    <property type="match status" value="1"/>
</dbReference>
<keyword evidence="3 7" id="KW-0378">Hydrolase</keyword>
<dbReference type="GO" id="GO:0046872">
    <property type="term" value="F:metal ion binding"/>
    <property type="evidence" value="ECO:0007669"/>
    <property type="project" value="UniProtKB-KW"/>
</dbReference>
<dbReference type="Pfam" id="PF01979">
    <property type="entry name" value="Amidohydro_1"/>
    <property type="match status" value="1"/>
</dbReference>
<dbReference type="InterPro" id="IPR032466">
    <property type="entry name" value="Metal_Hydrolase"/>
</dbReference>
<reference evidence="7 8" key="1">
    <citation type="submission" date="2019-06" db="EMBL/GenBank/DDBJ databases">
        <title>Metagenome assembled Genome of Spiribacter salinus SL48-SHIP from the microbial mat of Salt Lake 48 (Novosibirsk region, Russia).</title>
        <authorList>
            <person name="Shipova A."/>
            <person name="Rozanov A.S."/>
            <person name="Bryanskaya A.V."/>
            <person name="Peltek S.E."/>
        </authorList>
    </citation>
    <scope>NUCLEOTIDE SEQUENCE [LARGE SCALE GENOMIC DNA]</scope>
    <source>
        <strain evidence="7">SL48-SHIP-2</strain>
    </source>
</reference>
<dbReference type="InterPro" id="IPR011059">
    <property type="entry name" value="Metal-dep_hydrolase_composite"/>
</dbReference>
<dbReference type="GO" id="GO:0005829">
    <property type="term" value="C:cytosol"/>
    <property type="evidence" value="ECO:0007669"/>
    <property type="project" value="TreeGrafter"/>
</dbReference>
<keyword evidence="4" id="KW-0862">Zinc</keyword>
<dbReference type="NCBIfam" id="TIGR02022">
    <property type="entry name" value="hutF"/>
    <property type="match status" value="1"/>
</dbReference>
<protein>
    <submittedName>
        <fullName evidence="7">Formimidoylglutamate deiminase</fullName>
        <ecNumber evidence="7">3.5.3.13</ecNumber>
    </submittedName>
</protein>
<dbReference type="AlphaFoldDB" id="A0A540VR69"/>
<organism evidence="7 8">
    <name type="scientific">Spiribacter salinus</name>
    <dbReference type="NCBI Taxonomy" id="1335746"/>
    <lineage>
        <taxon>Bacteria</taxon>
        <taxon>Pseudomonadati</taxon>
        <taxon>Pseudomonadota</taxon>
        <taxon>Gammaproteobacteria</taxon>
        <taxon>Chromatiales</taxon>
        <taxon>Ectothiorhodospiraceae</taxon>
        <taxon>Spiribacter</taxon>
    </lineage>
</organism>
<dbReference type="GO" id="GO:0050416">
    <property type="term" value="F:formimidoylglutamate deiminase activity"/>
    <property type="evidence" value="ECO:0007669"/>
    <property type="project" value="UniProtKB-EC"/>
</dbReference>
<accession>A0A540VR69</accession>
<evidence type="ECO:0000256" key="1">
    <source>
        <dbReference type="ARBA" id="ARBA00001947"/>
    </source>
</evidence>
<evidence type="ECO:0000259" key="5">
    <source>
        <dbReference type="Pfam" id="PF01979"/>
    </source>
</evidence>
<dbReference type="InterPro" id="IPR051607">
    <property type="entry name" value="Metallo-dep_hydrolases"/>
</dbReference>
<dbReference type="SUPFAM" id="SSF51556">
    <property type="entry name" value="Metallo-dependent hydrolases"/>
    <property type="match status" value="1"/>
</dbReference>
<evidence type="ECO:0000256" key="3">
    <source>
        <dbReference type="ARBA" id="ARBA00022801"/>
    </source>
</evidence>
<gene>
    <name evidence="7" type="ORF">FKY71_09530</name>
</gene>
<keyword evidence="2" id="KW-0479">Metal-binding</keyword>
<comment type="caution">
    <text evidence="7">The sequence shown here is derived from an EMBL/GenBank/DDBJ whole genome shotgun (WGS) entry which is preliminary data.</text>
</comment>
<feature type="domain" description="Formimidoylglutamate deiminase N-terminal" evidence="6">
    <location>
        <begin position="7"/>
        <end position="43"/>
    </location>
</feature>
<evidence type="ECO:0000259" key="6">
    <source>
        <dbReference type="Pfam" id="PF22429"/>
    </source>
</evidence>